<accession>A0A1T4XJW7</accession>
<feature type="transmembrane region" description="Helical" evidence="1">
    <location>
        <begin position="31"/>
        <end position="50"/>
    </location>
</feature>
<dbReference type="EMBL" id="FUYJ01000001">
    <property type="protein sequence ID" value="SKA89391.1"/>
    <property type="molecule type" value="Genomic_DNA"/>
</dbReference>
<dbReference type="Proteomes" id="UP000190042">
    <property type="component" value="Unassembled WGS sequence"/>
</dbReference>
<keyword evidence="1" id="KW-0472">Membrane</keyword>
<evidence type="ECO:0000313" key="2">
    <source>
        <dbReference type="EMBL" id="SKA89391.1"/>
    </source>
</evidence>
<evidence type="ECO:0000313" key="3">
    <source>
        <dbReference type="Proteomes" id="UP000190042"/>
    </source>
</evidence>
<evidence type="ECO:0000256" key="1">
    <source>
        <dbReference type="SAM" id="Phobius"/>
    </source>
</evidence>
<protein>
    <submittedName>
        <fullName evidence="2">Uncharacterized protein</fullName>
    </submittedName>
</protein>
<gene>
    <name evidence="2" type="ORF">SAMN04244570_0834</name>
</gene>
<keyword evidence="1" id="KW-0812">Transmembrane</keyword>
<organism evidence="2 3">
    <name type="scientific">Sporosarcina newyorkensis</name>
    <dbReference type="NCBI Taxonomy" id="759851"/>
    <lineage>
        <taxon>Bacteria</taxon>
        <taxon>Bacillati</taxon>
        <taxon>Bacillota</taxon>
        <taxon>Bacilli</taxon>
        <taxon>Bacillales</taxon>
        <taxon>Caryophanaceae</taxon>
        <taxon>Sporosarcina</taxon>
    </lineage>
</organism>
<proteinExistence type="predicted"/>
<name>A0A1T4XJW7_9BACL</name>
<keyword evidence="3" id="KW-1185">Reference proteome</keyword>
<keyword evidence="1" id="KW-1133">Transmembrane helix</keyword>
<feature type="transmembrane region" description="Helical" evidence="1">
    <location>
        <begin position="6"/>
        <end position="24"/>
    </location>
</feature>
<dbReference type="AlphaFoldDB" id="A0A1T4XJW7"/>
<reference evidence="3" key="1">
    <citation type="submission" date="2017-02" db="EMBL/GenBank/DDBJ databases">
        <authorList>
            <person name="Varghese N."/>
            <person name="Submissions S."/>
        </authorList>
    </citation>
    <scope>NUCLEOTIDE SEQUENCE [LARGE SCALE GENOMIC DNA]</scope>
    <source>
        <strain evidence="3">DSM 23966</strain>
    </source>
</reference>
<sequence>MGFWYLLLLLTGVVVFIVGLVKIKTAGGIKAFVPLVTGGLFVILSVFLLTPNSSEIITDLLNLQ</sequence>